<name>A0A4Z2GES2_9TELE</name>
<dbReference type="EMBL" id="SRLO01000572">
    <property type="protein sequence ID" value="TNN51711.1"/>
    <property type="molecule type" value="Genomic_DNA"/>
</dbReference>
<reference evidence="1 2" key="1">
    <citation type="submission" date="2019-03" db="EMBL/GenBank/DDBJ databases">
        <title>First draft genome of Liparis tanakae, snailfish: a comprehensive survey of snailfish specific genes.</title>
        <authorList>
            <person name="Kim W."/>
            <person name="Song I."/>
            <person name="Jeong J.-H."/>
            <person name="Kim D."/>
            <person name="Kim S."/>
            <person name="Ryu S."/>
            <person name="Song J.Y."/>
            <person name="Lee S.K."/>
        </authorList>
    </citation>
    <scope>NUCLEOTIDE SEQUENCE [LARGE SCALE GENOMIC DNA]</scope>
    <source>
        <tissue evidence="1">Muscle</tissue>
    </source>
</reference>
<sequence length="50" mass="5311">MPLFMGFSGEHDPPPTRAATLTQARDDNALYSGGVAFCSALASIEPSQRK</sequence>
<proteinExistence type="predicted"/>
<gene>
    <name evidence="1" type="ORF">EYF80_038061</name>
</gene>
<dbReference type="AlphaFoldDB" id="A0A4Z2GES2"/>
<evidence type="ECO:0000313" key="2">
    <source>
        <dbReference type="Proteomes" id="UP000314294"/>
    </source>
</evidence>
<evidence type="ECO:0000313" key="1">
    <source>
        <dbReference type="EMBL" id="TNN51711.1"/>
    </source>
</evidence>
<accession>A0A4Z2GES2</accession>
<protein>
    <submittedName>
        <fullName evidence="1">Uncharacterized protein</fullName>
    </submittedName>
</protein>
<keyword evidence="2" id="KW-1185">Reference proteome</keyword>
<organism evidence="1 2">
    <name type="scientific">Liparis tanakae</name>
    <name type="common">Tanaka's snailfish</name>
    <dbReference type="NCBI Taxonomy" id="230148"/>
    <lineage>
        <taxon>Eukaryota</taxon>
        <taxon>Metazoa</taxon>
        <taxon>Chordata</taxon>
        <taxon>Craniata</taxon>
        <taxon>Vertebrata</taxon>
        <taxon>Euteleostomi</taxon>
        <taxon>Actinopterygii</taxon>
        <taxon>Neopterygii</taxon>
        <taxon>Teleostei</taxon>
        <taxon>Neoteleostei</taxon>
        <taxon>Acanthomorphata</taxon>
        <taxon>Eupercaria</taxon>
        <taxon>Perciformes</taxon>
        <taxon>Cottioidei</taxon>
        <taxon>Cottales</taxon>
        <taxon>Liparidae</taxon>
        <taxon>Liparis</taxon>
    </lineage>
</organism>
<dbReference type="Proteomes" id="UP000314294">
    <property type="component" value="Unassembled WGS sequence"/>
</dbReference>
<comment type="caution">
    <text evidence="1">The sequence shown here is derived from an EMBL/GenBank/DDBJ whole genome shotgun (WGS) entry which is preliminary data.</text>
</comment>